<feature type="chain" id="PRO_5036834873" description="Lipoprotein" evidence="1">
    <location>
        <begin position="18"/>
        <end position="206"/>
    </location>
</feature>
<keyword evidence="1" id="KW-0732">Signal</keyword>
<dbReference type="Proteomes" id="UP000635726">
    <property type="component" value="Unassembled WGS sequence"/>
</dbReference>
<evidence type="ECO:0000256" key="1">
    <source>
        <dbReference type="SAM" id="SignalP"/>
    </source>
</evidence>
<reference evidence="2" key="2">
    <citation type="submission" date="2020-09" db="EMBL/GenBank/DDBJ databases">
        <authorList>
            <person name="Sun Q."/>
            <person name="Ohkuma M."/>
        </authorList>
    </citation>
    <scope>NUCLEOTIDE SEQUENCE</scope>
    <source>
        <strain evidence="2">JCM 14371</strain>
    </source>
</reference>
<dbReference type="AlphaFoldDB" id="A0A917ULP1"/>
<feature type="signal peptide" evidence="1">
    <location>
        <begin position="1"/>
        <end position="17"/>
    </location>
</feature>
<name>A0A917ULP1_9DEIO</name>
<organism evidence="2 3">
    <name type="scientific">Deinococcus aquiradiocola</name>
    <dbReference type="NCBI Taxonomy" id="393059"/>
    <lineage>
        <taxon>Bacteria</taxon>
        <taxon>Thermotogati</taxon>
        <taxon>Deinococcota</taxon>
        <taxon>Deinococci</taxon>
        <taxon>Deinococcales</taxon>
        <taxon>Deinococcaceae</taxon>
        <taxon>Deinococcus</taxon>
    </lineage>
</organism>
<evidence type="ECO:0000313" key="3">
    <source>
        <dbReference type="Proteomes" id="UP000635726"/>
    </source>
</evidence>
<accession>A0A917ULP1</accession>
<dbReference type="EMBL" id="BMOE01000002">
    <property type="protein sequence ID" value="GGJ67124.1"/>
    <property type="molecule type" value="Genomic_DNA"/>
</dbReference>
<proteinExistence type="predicted"/>
<protein>
    <recommendedName>
        <fullName evidence="4">Lipoprotein</fullName>
    </recommendedName>
</protein>
<keyword evidence="3" id="KW-1185">Reference proteome</keyword>
<reference evidence="2" key="1">
    <citation type="journal article" date="2014" name="Int. J. Syst. Evol. Microbiol.">
        <title>Complete genome sequence of Corynebacterium casei LMG S-19264T (=DSM 44701T), isolated from a smear-ripened cheese.</title>
        <authorList>
            <consortium name="US DOE Joint Genome Institute (JGI-PGF)"/>
            <person name="Walter F."/>
            <person name="Albersmeier A."/>
            <person name="Kalinowski J."/>
            <person name="Ruckert C."/>
        </authorList>
    </citation>
    <scope>NUCLEOTIDE SEQUENCE</scope>
    <source>
        <strain evidence="2">JCM 14371</strain>
    </source>
</reference>
<comment type="caution">
    <text evidence="2">The sequence shown here is derived from an EMBL/GenBank/DDBJ whole genome shotgun (WGS) entry which is preliminary data.</text>
</comment>
<sequence>MNAKMTVLTLMLGSLLAACGTTTLPAVQGKVGTMHALEECHGCGILPSTSGTVERFWAWNERPELLDRQAPESVSPVSVAFFPTPVQAKIVEERPGLIRLTIDPDTQDLQLKPGDESLPVACASPDTLDRPWTLAPEDGGWDGHAVQFTAPEPAGSLALLSAVASDQLCTATFGPGWQALTQNLDPIFWRAGSAAWSVSSQQTALR</sequence>
<dbReference type="PROSITE" id="PS51257">
    <property type="entry name" value="PROKAR_LIPOPROTEIN"/>
    <property type="match status" value="1"/>
</dbReference>
<evidence type="ECO:0008006" key="4">
    <source>
        <dbReference type="Google" id="ProtNLM"/>
    </source>
</evidence>
<gene>
    <name evidence="2" type="ORF">GCM10008939_09190</name>
</gene>
<evidence type="ECO:0000313" key="2">
    <source>
        <dbReference type="EMBL" id="GGJ67124.1"/>
    </source>
</evidence>